<organism evidence="3 4">
    <name type="scientific">Araneus ventricosus</name>
    <name type="common">Orbweaver spider</name>
    <name type="synonym">Epeira ventricosa</name>
    <dbReference type="NCBI Taxonomy" id="182803"/>
    <lineage>
        <taxon>Eukaryota</taxon>
        <taxon>Metazoa</taxon>
        <taxon>Ecdysozoa</taxon>
        <taxon>Arthropoda</taxon>
        <taxon>Chelicerata</taxon>
        <taxon>Arachnida</taxon>
        <taxon>Araneae</taxon>
        <taxon>Araneomorphae</taxon>
        <taxon>Entelegynae</taxon>
        <taxon>Araneoidea</taxon>
        <taxon>Araneidae</taxon>
        <taxon>Araneus</taxon>
    </lineage>
</organism>
<dbReference type="EMBL" id="BGPR01221540">
    <property type="protein sequence ID" value="GBN63547.1"/>
    <property type="molecule type" value="Genomic_DNA"/>
</dbReference>
<feature type="region of interest" description="Disordered" evidence="1">
    <location>
        <begin position="36"/>
        <end position="61"/>
    </location>
</feature>
<protein>
    <submittedName>
        <fullName evidence="3">Uncharacterized protein</fullName>
    </submittedName>
</protein>
<feature type="non-terminal residue" evidence="3">
    <location>
        <position position="1"/>
    </location>
</feature>
<keyword evidence="2" id="KW-0732">Signal</keyword>
<evidence type="ECO:0000256" key="2">
    <source>
        <dbReference type="SAM" id="SignalP"/>
    </source>
</evidence>
<dbReference type="AlphaFoldDB" id="A0A4Y2QJT1"/>
<evidence type="ECO:0000313" key="4">
    <source>
        <dbReference type="Proteomes" id="UP000499080"/>
    </source>
</evidence>
<dbReference type="Proteomes" id="UP000499080">
    <property type="component" value="Unassembled WGS sequence"/>
</dbReference>
<feature type="signal peptide" evidence="2">
    <location>
        <begin position="1"/>
        <end position="22"/>
    </location>
</feature>
<name>A0A4Y2QJT1_ARAVE</name>
<feature type="chain" id="PRO_5021324141" evidence="2">
    <location>
        <begin position="23"/>
        <end position="61"/>
    </location>
</feature>
<evidence type="ECO:0000313" key="3">
    <source>
        <dbReference type="EMBL" id="GBN63547.1"/>
    </source>
</evidence>
<reference evidence="3 4" key="1">
    <citation type="journal article" date="2019" name="Sci. Rep.">
        <title>Orb-weaving spider Araneus ventricosus genome elucidates the spidroin gene catalogue.</title>
        <authorList>
            <person name="Kono N."/>
            <person name="Nakamura H."/>
            <person name="Ohtoshi R."/>
            <person name="Moran D.A.P."/>
            <person name="Shinohara A."/>
            <person name="Yoshida Y."/>
            <person name="Fujiwara M."/>
            <person name="Mori M."/>
            <person name="Tomita M."/>
            <person name="Arakawa K."/>
        </authorList>
    </citation>
    <scope>NUCLEOTIDE SEQUENCE [LARGE SCALE GENOMIC DNA]</scope>
</reference>
<evidence type="ECO:0000256" key="1">
    <source>
        <dbReference type="SAM" id="MobiDB-lite"/>
    </source>
</evidence>
<feature type="compositionally biased region" description="Polar residues" evidence="1">
    <location>
        <begin position="41"/>
        <end position="61"/>
    </location>
</feature>
<comment type="caution">
    <text evidence="3">The sequence shown here is derived from an EMBL/GenBank/DDBJ whole genome shotgun (WGS) entry which is preliminary data.</text>
</comment>
<keyword evidence="4" id="KW-1185">Reference proteome</keyword>
<gene>
    <name evidence="3" type="ORF">AVEN_201657_1</name>
</gene>
<accession>A0A4Y2QJT1</accession>
<proteinExistence type="predicted"/>
<sequence>HRVCGLWCTLNLTLWVKSPSAGMLLKIEEEMPVQVSSSSSDRCSQLRGPSQNSSCLLQTGR</sequence>